<dbReference type="SUPFAM" id="SSF52540">
    <property type="entry name" value="P-loop containing nucleoside triphosphate hydrolases"/>
    <property type="match status" value="1"/>
</dbReference>
<dbReference type="InterPro" id="IPR041471">
    <property type="entry name" value="UvrB_inter"/>
</dbReference>
<dbReference type="PANTHER" id="PTHR24029">
    <property type="entry name" value="UVRABC SYSTEM PROTEIN B"/>
    <property type="match status" value="1"/>
</dbReference>
<feature type="non-terminal residue" evidence="4">
    <location>
        <position position="1"/>
    </location>
</feature>
<evidence type="ECO:0000313" key="4">
    <source>
        <dbReference type="EMBL" id="SVE24285.1"/>
    </source>
</evidence>
<keyword evidence="1" id="KW-0547">Nucleotide-binding</keyword>
<sequence length="244" mass="27519">VNDPAEAQRLSVVKRLVDYSDESPRILVTSMQAVLTPLADPRQIEESTRQLTLGGKVNPQELAEWLSARGWQQVDTLESPGSFARRGGIIDLFATDWERPVRLELNDDEIDSLRTFDTVSQRSVQTLTSIDLTALQRLNKNNRRSWLTDIVPPSTWWSLVEPQELVDEGNRLATILPTELALQSEELFTRVYRFPSVILSAIAPTSLEATAHLAVESVERFTGQLDRVCHELDTVGKDQEVWIA</sequence>
<keyword evidence="2" id="KW-0067">ATP-binding</keyword>
<feature type="non-terminal residue" evidence="4">
    <location>
        <position position="244"/>
    </location>
</feature>
<accession>A0A383BYD3</accession>
<dbReference type="EMBL" id="UINC01203840">
    <property type="protein sequence ID" value="SVE24285.1"/>
    <property type="molecule type" value="Genomic_DNA"/>
</dbReference>
<dbReference type="PANTHER" id="PTHR24029:SF1">
    <property type="entry name" value="TRANSCRIPTION-REPAIR-COUPLING FACTOR"/>
    <property type="match status" value="1"/>
</dbReference>
<protein>
    <recommendedName>
        <fullName evidence="3">UvrB interaction domain-containing protein</fullName>
    </recommendedName>
</protein>
<gene>
    <name evidence="4" type="ORF">METZ01_LOCUS477139</name>
</gene>
<dbReference type="Pfam" id="PF17757">
    <property type="entry name" value="UvrB_inter"/>
    <property type="match status" value="1"/>
</dbReference>
<dbReference type="InterPro" id="IPR004807">
    <property type="entry name" value="UvrB"/>
</dbReference>
<dbReference type="InterPro" id="IPR027417">
    <property type="entry name" value="P-loop_NTPase"/>
</dbReference>
<evidence type="ECO:0000256" key="2">
    <source>
        <dbReference type="ARBA" id="ARBA00022840"/>
    </source>
</evidence>
<organism evidence="4">
    <name type="scientific">marine metagenome</name>
    <dbReference type="NCBI Taxonomy" id="408172"/>
    <lineage>
        <taxon>unclassified sequences</taxon>
        <taxon>metagenomes</taxon>
        <taxon>ecological metagenomes</taxon>
    </lineage>
</organism>
<feature type="domain" description="UvrB interaction" evidence="3">
    <location>
        <begin position="51"/>
        <end position="133"/>
    </location>
</feature>
<dbReference type="GO" id="GO:0003677">
    <property type="term" value="F:DNA binding"/>
    <property type="evidence" value="ECO:0007669"/>
    <property type="project" value="InterPro"/>
</dbReference>
<dbReference type="Gene3D" id="3.30.2060.10">
    <property type="entry name" value="Penicillin-binding protein 1b domain"/>
    <property type="match status" value="1"/>
</dbReference>
<dbReference type="GO" id="GO:0016887">
    <property type="term" value="F:ATP hydrolysis activity"/>
    <property type="evidence" value="ECO:0007669"/>
    <property type="project" value="InterPro"/>
</dbReference>
<dbReference type="AlphaFoldDB" id="A0A383BYD3"/>
<reference evidence="4" key="1">
    <citation type="submission" date="2018-05" db="EMBL/GenBank/DDBJ databases">
        <authorList>
            <person name="Lanie J.A."/>
            <person name="Ng W.-L."/>
            <person name="Kazmierczak K.M."/>
            <person name="Andrzejewski T.M."/>
            <person name="Davidsen T.M."/>
            <person name="Wayne K.J."/>
            <person name="Tettelin H."/>
            <person name="Glass J.I."/>
            <person name="Rusch D."/>
            <person name="Podicherti R."/>
            <person name="Tsui H.-C.T."/>
            <person name="Winkler M.E."/>
        </authorList>
    </citation>
    <scope>NUCLEOTIDE SEQUENCE</scope>
</reference>
<evidence type="ECO:0000259" key="3">
    <source>
        <dbReference type="Pfam" id="PF17757"/>
    </source>
</evidence>
<dbReference type="GO" id="GO:0009380">
    <property type="term" value="C:excinuclease repair complex"/>
    <property type="evidence" value="ECO:0007669"/>
    <property type="project" value="InterPro"/>
</dbReference>
<name>A0A383BYD3_9ZZZZ</name>
<proteinExistence type="predicted"/>
<dbReference type="GO" id="GO:0006289">
    <property type="term" value="P:nucleotide-excision repair"/>
    <property type="evidence" value="ECO:0007669"/>
    <property type="project" value="InterPro"/>
</dbReference>
<dbReference type="GO" id="GO:0005524">
    <property type="term" value="F:ATP binding"/>
    <property type="evidence" value="ECO:0007669"/>
    <property type="project" value="UniProtKB-KW"/>
</dbReference>
<evidence type="ECO:0000256" key="1">
    <source>
        <dbReference type="ARBA" id="ARBA00022741"/>
    </source>
</evidence>